<keyword evidence="2" id="KW-1185">Reference proteome</keyword>
<accession>A0A498NA14</accession>
<protein>
    <submittedName>
        <fullName evidence="1">Uncharacterized protein</fullName>
    </submittedName>
</protein>
<sequence length="82" mass="9102">MTKSANVQMDGVADFSDPLFDSSDSIVDETDEDSCLQSDKVVPKMDRVPDFLSQVIIVQMRVTLPHLRKSLHKDRAGAVVIL</sequence>
<gene>
    <name evidence="1" type="ORF">ROHU_005099</name>
</gene>
<dbReference type="AlphaFoldDB" id="A0A498NA14"/>
<evidence type="ECO:0000313" key="2">
    <source>
        <dbReference type="Proteomes" id="UP000290572"/>
    </source>
</evidence>
<comment type="caution">
    <text evidence="1">The sequence shown here is derived from an EMBL/GenBank/DDBJ whole genome shotgun (WGS) entry which is preliminary data.</text>
</comment>
<proteinExistence type="predicted"/>
<dbReference type="Proteomes" id="UP000290572">
    <property type="component" value="Unassembled WGS sequence"/>
</dbReference>
<dbReference type="EMBL" id="QBIY01011709">
    <property type="protein sequence ID" value="RXN29910.1"/>
    <property type="molecule type" value="Genomic_DNA"/>
</dbReference>
<evidence type="ECO:0000313" key="1">
    <source>
        <dbReference type="EMBL" id="RXN29910.1"/>
    </source>
</evidence>
<reference evidence="1 2" key="1">
    <citation type="submission" date="2018-03" db="EMBL/GenBank/DDBJ databases">
        <title>Draft genome sequence of Rohu Carp (Labeo rohita).</title>
        <authorList>
            <person name="Das P."/>
            <person name="Kushwaha B."/>
            <person name="Joshi C.G."/>
            <person name="Kumar D."/>
            <person name="Nagpure N.S."/>
            <person name="Sahoo L."/>
            <person name="Das S.P."/>
            <person name="Bit A."/>
            <person name="Patnaik S."/>
            <person name="Meher P.K."/>
            <person name="Jayasankar P."/>
            <person name="Koringa P.G."/>
            <person name="Patel N.V."/>
            <person name="Hinsu A.T."/>
            <person name="Kumar R."/>
            <person name="Pandey M."/>
            <person name="Agarwal S."/>
            <person name="Srivastava S."/>
            <person name="Singh M."/>
            <person name="Iquebal M.A."/>
            <person name="Jaiswal S."/>
            <person name="Angadi U.B."/>
            <person name="Kumar N."/>
            <person name="Raza M."/>
            <person name="Shah T.M."/>
            <person name="Rai A."/>
            <person name="Jena J.K."/>
        </authorList>
    </citation>
    <scope>NUCLEOTIDE SEQUENCE [LARGE SCALE GENOMIC DNA]</scope>
    <source>
        <strain evidence="1">DASCIFA01</strain>
        <tissue evidence="1">Testis</tissue>
    </source>
</reference>
<organism evidence="1 2">
    <name type="scientific">Labeo rohita</name>
    <name type="common">Indian major carp</name>
    <name type="synonym">Cyprinus rohita</name>
    <dbReference type="NCBI Taxonomy" id="84645"/>
    <lineage>
        <taxon>Eukaryota</taxon>
        <taxon>Metazoa</taxon>
        <taxon>Chordata</taxon>
        <taxon>Craniata</taxon>
        <taxon>Vertebrata</taxon>
        <taxon>Euteleostomi</taxon>
        <taxon>Actinopterygii</taxon>
        <taxon>Neopterygii</taxon>
        <taxon>Teleostei</taxon>
        <taxon>Ostariophysi</taxon>
        <taxon>Cypriniformes</taxon>
        <taxon>Cyprinidae</taxon>
        <taxon>Labeoninae</taxon>
        <taxon>Labeonini</taxon>
        <taxon>Labeo</taxon>
    </lineage>
</organism>
<name>A0A498NA14_LABRO</name>